<dbReference type="CDD" id="cd07730">
    <property type="entry name" value="metallo-hydrolase-like_MBL-fold"/>
    <property type="match status" value="1"/>
</dbReference>
<keyword evidence="4 7" id="KW-0378">Hydrolase</keyword>
<sequence>MRLTTLSAGRCYSIGALAERGGPWRIVDFPAGFALIEDEPIGPILFDTGYGPGVPAALRRWPGILYGLVTPVRLRPGETAAEQLVARGIAPEEVALVVVSHLHADHIGALADFPRARLAIDVDHARPVLARRGLRAVARAFLPQLLPGDYAERLYPLHFSSPPPWLTEFDRAADLTGDGRLWVVRAPGHAAGELCLVAGTPGRPDGTGLTLLAGDAAWSSAALRAGRLPPLPARLILDDTRAAAATVRLLARWARTHPGARIICSHDRNSDGN</sequence>
<dbReference type="OrthoDB" id="3196337at2"/>
<dbReference type="GO" id="GO:0046872">
    <property type="term" value="F:metal ion binding"/>
    <property type="evidence" value="ECO:0007669"/>
    <property type="project" value="UniProtKB-KW"/>
</dbReference>
<evidence type="ECO:0000256" key="4">
    <source>
        <dbReference type="ARBA" id="ARBA00022801"/>
    </source>
</evidence>
<dbReference type="PANTHER" id="PTHR42978:SF2">
    <property type="entry name" value="102 KBASES UNSTABLE REGION: FROM 1 TO 119443"/>
    <property type="match status" value="1"/>
</dbReference>
<comment type="caution">
    <text evidence="7">The sequence shown here is derived from an EMBL/GenBank/DDBJ whole genome shotgun (WGS) entry which is preliminary data.</text>
</comment>
<organism evidence="7 8">
    <name type="scientific">Propionibacterium australiense</name>
    <dbReference type="NCBI Taxonomy" id="119981"/>
    <lineage>
        <taxon>Bacteria</taxon>
        <taxon>Bacillati</taxon>
        <taxon>Actinomycetota</taxon>
        <taxon>Actinomycetes</taxon>
        <taxon>Propionibacteriales</taxon>
        <taxon>Propionibacteriaceae</taxon>
        <taxon>Propionibacterium</taxon>
    </lineage>
</organism>
<dbReference type="PANTHER" id="PTHR42978">
    <property type="entry name" value="QUORUM-QUENCHING LACTONASE YTNP-RELATED-RELATED"/>
    <property type="match status" value="1"/>
</dbReference>
<evidence type="ECO:0000256" key="1">
    <source>
        <dbReference type="ARBA" id="ARBA00001947"/>
    </source>
</evidence>
<dbReference type="SMART" id="SM00849">
    <property type="entry name" value="Lactamase_B"/>
    <property type="match status" value="1"/>
</dbReference>
<dbReference type="GO" id="GO:0016787">
    <property type="term" value="F:hydrolase activity"/>
    <property type="evidence" value="ECO:0007669"/>
    <property type="project" value="UniProtKB-KW"/>
</dbReference>
<dbReference type="EMBL" id="RCIW01000008">
    <property type="protein sequence ID" value="RLP10188.1"/>
    <property type="molecule type" value="Genomic_DNA"/>
</dbReference>
<evidence type="ECO:0000256" key="3">
    <source>
        <dbReference type="ARBA" id="ARBA00022723"/>
    </source>
</evidence>
<protein>
    <submittedName>
        <fullName evidence="7">MBL fold metallo-hydrolase</fullName>
    </submittedName>
</protein>
<evidence type="ECO:0000313" key="8">
    <source>
        <dbReference type="Proteomes" id="UP000279336"/>
    </source>
</evidence>
<dbReference type="InterPro" id="IPR001279">
    <property type="entry name" value="Metallo-B-lactamas"/>
</dbReference>
<keyword evidence="3" id="KW-0479">Metal-binding</keyword>
<evidence type="ECO:0000259" key="6">
    <source>
        <dbReference type="SMART" id="SM00849"/>
    </source>
</evidence>
<feature type="domain" description="Metallo-beta-lactamase" evidence="6">
    <location>
        <begin position="30"/>
        <end position="266"/>
    </location>
</feature>
<reference evidence="7 8" key="1">
    <citation type="submission" date="2018-10" db="EMBL/GenBank/DDBJ databases">
        <title>Propionibacterium australiense Genome Sequencing and Assembly.</title>
        <authorList>
            <person name="Bernier A.-M."/>
            <person name="Bernard K."/>
        </authorList>
    </citation>
    <scope>NUCLEOTIDE SEQUENCE [LARGE SCALE GENOMIC DNA]</scope>
    <source>
        <strain evidence="7 8">NML98A078</strain>
    </source>
</reference>
<proteinExistence type="inferred from homology"/>
<accession>A0A8B3FJM1</accession>
<name>A0A8B3FJM1_9ACTN</name>
<dbReference type="RefSeq" id="WP_121588130.1">
    <property type="nucleotide sequence ID" value="NZ_RCIW01000008.1"/>
</dbReference>
<dbReference type="Gene3D" id="3.60.15.10">
    <property type="entry name" value="Ribonuclease Z/Hydroxyacylglutathione hydrolase-like"/>
    <property type="match status" value="1"/>
</dbReference>
<evidence type="ECO:0000256" key="2">
    <source>
        <dbReference type="ARBA" id="ARBA00007749"/>
    </source>
</evidence>
<dbReference type="InterPro" id="IPR036866">
    <property type="entry name" value="RibonucZ/Hydroxyglut_hydro"/>
</dbReference>
<evidence type="ECO:0000256" key="5">
    <source>
        <dbReference type="ARBA" id="ARBA00022833"/>
    </source>
</evidence>
<keyword evidence="5" id="KW-0862">Zinc</keyword>
<evidence type="ECO:0000313" key="7">
    <source>
        <dbReference type="EMBL" id="RLP10188.1"/>
    </source>
</evidence>
<comment type="cofactor">
    <cofactor evidence="1">
        <name>Zn(2+)</name>
        <dbReference type="ChEBI" id="CHEBI:29105"/>
    </cofactor>
</comment>
<dbReference type="AlphaFoldDB" id="A0A8B3FJM1"/>
<dbReference type="Pfam" id="PF00753">
    <property type="entry name" value="Lactamase_B"/>
    <property type="match status" value="1"/>
</dbReference>
<dbReference type="SUPFAM" id="SSF56281">
    <property type="entry name" value="Metallo-hydrolase/oxidoreductase"/>
    <property type="match status" value="1"/>
</dbReference>
<dbReference type="InterPro" id="IPR051013">
    <property type="entry name" value="MBL_superfamily_lactonases"/>
</dbReference>
<comment type="similarity">
    <text evidence="2">Belongs to the metallo-beta-lactamase superfamily.</text>
</comment>
<dbReference type="Proteomes" id="UP000279336">
    <property type="component" value="Unassembled WGS sequence"/>
</dbReference>
<gene>
    <name evidence="7" type="ORF">D7U36_06350</name>
</gene>